<dbReference type="GO" id="GO:0003677">
    <property type="term" value="F:DNA binding"/>
    <property type="evidence" value="ECO:0007669"/>
    <property type="project" value="InterPro"/>
</dbReference>
<dbReference type="PATRIC" id="fig|155920.8.peg.1468"/>
<sequence>MDITKRVAREFLGFTMDRQLADFFGVSKAAVSKWPENQGMPEVRQWQLRALRPDVFGAPPTGHRQEVSDAA</sequence>
<evidence type="ECO:0000313" key="1">
    <source>
        <dbReference type="EMBL" id="AIC11212.1"/>
    </source>
</evidence>
<gene>
    <name evidence="1" type="ORF">D934_06255</name>
</gene>
<reference evidence="1 2" key="1">
    <citation type="submission" date="2013-08" db="EMBL/GenBank/DDBJ databases">
        <authorList>
            <person name="Stouthamer R."/>
            <person name="Nunney L."/>
        </authorList>
    </citation>
    <scope>NUCLEOTIDE SEQUENCE [LARGE SCALE GENOMIC DNA]</scope>
    <source>
        <strain evidence="2">ann-1</strain>
    </source>
</reference>
<name>A0A060HE39_XYLFS</name>
<dbReference type="KEGG" id="xfs:D934_06255"/>
<dbReference type="SUPFAM" id="SSF47413">
    <property type="entry name" value="lambda repressor-like DNA-binding domains"/>
    <property type="match status" value="1"/>
</dbReference>
<evidence type="ECO:0000313" key="2">
    <source>
        <dbReference type="Proteomes" id="UP000027215"/>
    </source>
</evidence>
<dbReference type="HOGENOM" id="CLU_2773916_0_0_6"/>
<dbReference type="Gene3D" id="1.10.260.40">
    <property type="entry name" value="lambda repressor-like DNA-binding domains"/>
    <property type="match status" value="1"/>
</dbReference>
<proteinExistence type="predicted"/>
<evidence type="ECO:0008006" key="3">
    <source>
        <dbReference type="Google" id="ProtNLM"/>
    </source>
</evidence>
<protein>
    <recommendedName>
        <fullName evidence="3">Helix-turn-helix domain-containing protein</fullName>
    </recommendedName>
</protein>
<dbReference type="AlphaFoldDB" id="A0A060HE39"/>
<accession>A0A060HE39</accession>
<dbReference type="RefSeq" id="WP_042836479.1">
    <property type="nucleotide sequence ID" value="NZ_CP006696.1"/>
</dbReference>
<organism evidence="1 2">
    <name type="scientific">Xylella fastidiosa subsp. sandyi Ann-1</name>
    <dbReference type="NCBI Taxonomy" id="155920"/>
    <lineage>
        <taxon>Bacteria</taxon>
        <taxon>Pseudomonadati</taxon>
        <taxon>Pseudomonadota</taxon>
        <taxon>Gammaproteobacteria</taxon>
        <taxon>Lysobacterales</taxon>
        <taxon>Lysobacteraceae</taxon>
        <taxon>Xylella</taxon>
    </lineage>
</organism>
<dbReference type="InterPro" id="IPR010982">
    <property type="entry name" value="Lambda_DNA-bd_dom_sf"/>
</dbReference>
<dbReference type="Proteomes" id="UP000027215">
    <property type="component" value="Chromosome"/>
</dbReference>
<dbReference type="EMBL" id="CP006696">
    <property type="protein sequence ID" value="AIC11212.1"/>
    <property type="molecule type" value="Genomic_DNA"/>
</dbReference>